<evidence type="ECO:0000313" key="1">
    <source>
        <dbReference type="EMBL" id="KYD29854.1"/>
    </source>
</evidence>
<dbReference type="Proteomes" id="UP000075324">
    <property type="component" value="Unassembled WGS sequence"/>
</dbReference>
<organism evidence="1 2">
    <name type="scientific">Parageobacillus toebii</name>
    <dbReference type="NCBI Taxonomy" id="153151"/>
    <lineage>
        <taxon>Bacteria</taxon>
        <taxon>Bacillati</taxon>
        <taxon>Bacillota</taxon>
        <taxon>Bacilli</taxon>
        <taxon>Bacillales</taxon>
        <taxon>Anoxybacillaceae</taxon>
        <taxon>Parageobacillus</taxon>
    </lineage>
</organism>
<protein>
    <submittedName>
        <fullName evidence="1">Uncharacterized protein</fullName>
    </submittedName>
</protein>
<sequence>MEMMPSFFIKNKIVSKKVNISLYTSLVKRKLINVTNY</sequence>
<proteinExistence type="predicted"/>
<evidence type="ECO:0000313" key="2">
    <source>
        <dbReference type="Proteomes" id="UP000075324"/>
    </source>
</evidence>
<reference evidence="1 2" key="1">
    <citation type="submission" date="2016-01" db="EMBL/GenBank/DDBJ databases">
        <title>Draft Genome Sequences of Seven Thermophilic Sporeformers Isolated from Foods.</title>
        <authorList>
            <person name="Berendsen E.M."/>
            <person name="Wells-Bennik M.H."/>
            <person name="Krawcyk A.O."/>
            <person name="De Jong A."/>
            <person name="Holsappel S."/>
            <person name="Eijlander R.T."/>
            <person name="Kuipers O.P."/>
        </authorList>
    </citation>
    <scope>NUCLEOTIDE SEQUENCE [LARGE SCALE GENOMIC DNA]</scope>
    <source>
        <strain evidence="1 2">B4110</strain>
    </source>
</reference>
<accession>A0A150MZG5</accession>
<dbReference type="EMBL" id="LQYW01000061">
    <property type="protein sequence ID" value="KYD29854.1"/>
    <property type="molecule type" value="Genomic_DNA"/>
</dbReference>
<comment type="caution">
    <text evidence="1">The sequence shown here is derived from an EMBL/GenBank/DDBJ whole genome shotgun (WGS) entry which is preliminary data.</text>
</comment>
<gene>
    <name evidence="1" type="ORF">B4110_3411</name>
</gene>
<name>A0A150MZG5_9BACL</name>
<dbReference type="AlphaFoldDB" id="A0A150MZG5"/>